<proteinExistence type="predicted"/>
<dbReference type="RefSeq" id="WP_307778019.1">
    <property type="nucleotide sequence ID" value="NZ_JAVFKP010000001.1"/>
</dbReference>
<dbReference type="Gene3D" id="3.40.50.300">
    <property type="entry name" value="P-loop containing nucleotide triphosphate hydrolases"/>
    <property type="match status" value="1"/>
</dbReference>
<dbReference type="PANTHER" id="PTHR11086:SF18">
    <property type="entry name" value="DEOXYCYTIDYLATE DEAMINASE"/>
    <property type="match status" value="1"/>
</dbReference>
<gene>
    <name evidence="3" type="ORF">RB624_01265</name>
</gene>
<dbReference type="Proteomes" id="UP001237592">
    <property type="component" value="Unassembled WGS sequence"/>
</dbReference>
<dbReference type="PANTHER" id="PTHR11086">
    <property type="entry name" value="DEOXYCYTIDYLATE DEAMINASE-RELATED"/>
    <property type="match status" value="1"/>
</dbReference>
<dbReference type="Pfam" id="PF00383">
    <property type="entry name" value="dCMP_cyt_deam_1"/>
    <property type="match status" value="1"/>
</dbReference>
<keyword evidence="1" id="KW-0378">Hydrolase</keyword>
<keyword evidence="4" id="KW-1185">Reference proteome</keyword>
<evidence type="ECO:0000313" key="4">
    <source>
        <dbReference type="Proteomes" id="UP001237592"/>
    </source>
</evidence>
<reference evidence="3 4" key="1">
    <citation type="submission" date="2023-08" db="EMBL/GenBank/DDBJ databases">
        <title>Draft genome sequence of Janthinobacterium lividum.</title>
        <authorList>
            <person name="Chun B.H."/>
            <person name="Lee Y."/>
        </authorList>
    </citation>
    <scope>NUCLEOTIDE SEQUENCE [LARGE SCALE GENOMIC DNA]</scope>
    <source>
        <strain evidence="3 4">AMJK</strain>
    </source>
</reference>
<evidence type="ECO:0000313" key="3">
    <source>
        <dbReference type="EMBL" id="MDQ4624505.1"/>
    </source>
</evidence>
<protein>
    <recommendedName>
        <fullName evidence="2">CMP/dCMP-type deaminase domain-containing protein</fullName>
    </recommendedName>
</protein>
<dbReference type="PROSITE" id="PS51747">
    <property type="entry name" value="CYT_DCMP_DEAMINASES_2"/>
    <property type="match status" value="1"/>
</dbReference>
<comment type="caution">
    <text evidence="3">The sequence shown here is derived from an EMBL/GenBank/DDBJ whole genome shotgun (WGS) entry which is preliminary data.</text>
</comment>
<dbReference type="Gene3D" id="3.40.140.10">
    <property type="entry name" value="Cytidine Deaminase, domain 2"/>
    <property type="match status" value="1"/>
</dbReference>
<sequence length="628" mass="71393">MNNYLKSAISIIYGDNDDFILLGLTGRTGSGCSTVAEILQSDRNKINHSLIKDENPISNEDRKSKIIFSNFESTWRPFHLIQASAVLTLLFAEKESSEIREYITSLKILEENEIIKLIDILKSIHEKEKNVNESKEGASEFYTKDLPKICKEIKKEIGDNAFVKIYQSIGTNVRMSGDPTISKLIDGKFFTLAKKINEIIKKIRIENKEKKETQIVIDAIRSPLEAIFFQERYAAFFLVAVSCSDSDRKGRLRKLKYSEIDIKIIDEQEYKSRDINEHSAFSVQDIQACLQRADIYVSNPNEVNKVSEFKLLSNQLIRFITLMKRPGCITPTALERGMQVAYTAKLHSGCISRQVGAVITDSNFSIQAVGWNDTPYGQVPCILRNRFDMINGRDQKAYSEYEKTNIAYISHFKKNSEKYIEIKSGRNISFCFKSEYNSFKGKDNQVHTRALHAEENAFMQISKYGGRGIKDGFLFTTASPCELCAKKAYQLGIKNIYYIDPYPGIATEHVIESGSNKPNLVLFSGAIGIAFHRLYTPMVAYKDELNSLKLLADSNPISNAAFKNMHAAIAEIQDSDELEKIKFSLVYMEENYGTKKFIDGYVKFMELTKNHLPIIKDALPKITELLLS</sequence>
<dbReference type="InterPro" id="IPR002125">
    <property type="entry name" value="CMP_dCMP_dom"/>
</dbReference>
<dbReference type="InterPro" id="IPR027417">
    <property type="entry name" value="P-loop_NTPase"/>
</dbReference>
<feature type="domain" description="CMP/dCMP-type deaminase" evidence="2">
    <location>
        <begin position="332"/>
        <end position="518"/>
    </location>
</feature>
<dbReference type="EMBL" id="JAVFKP010000001">
    <property type="protein sequence ID" value="MDQ4624505.1"/>
    <property type="molecule type" value="Genomic_DNA"/>
</dbReference>
<name>A0ABU0XNC0_9BURK</name>
<evidence type="ECO:0000259" key="2">
    <source>
        <dbReference type="PROSITE" id="PS51747"/>
    </source>
</evidence>
<dbReference type="SUPFAM" id="SSF53927">
    <property type="entry name" value="Cytidine deaminase-like"/>
    <property type="match status" value="1"/>
</dbReference>
<accession>A0ABU0XNC0</accession>
<evidence type="ECO:0000256" key="1">
    <source>
        <dbReference type="ARBA" id="ARBA00022801"/>
    </source>
</evidence>
<dbReference type="InterPro" id="IPR016193">
    <property type="entry name" value="Cytidine_deaminase-like"/>
</dbReference>
<dbReference type="InterPro" id="IPR015517">
    <property type="entry name" value="dCMP_deaminase-rel"/>
</dbReference>
<organism evidence="3 4">
    <name type="scientific">Janthinobacterium lividum</name>
    <dbReference type="NCBI Taxonomy" id="29581"/>
    <lineage>
        <taxon>Bacteria</taxon>
        <taxon>Pseudomonadati</taxon>
        <taxon>Pseudomonadota</taxon>
        <taxon>Betaproteobacteria</taxon>
        <taxon>Burkholderiales</taxon>
        <taxon>Oxalobacteraceae</taxon>
        <taxon>Janthinobacterium</taxon>
    </lineage>
</organism>